<organism>
    <name type="scientific">Serpula lacrymans var. lacrymans (strain S7.9)</name>
    <name type="common">Dry rot fungus</name>
    <dbReference type="NCBI Taxonomy" id="578457"/>
    <lineage>
        <taxon>Eukaryota</taxon>
        <taxon>Fungi</taxon>
        <taxon>Dikarya</taxon>
        <taxon>Basidiomycota</taxon>
        <taxon>Agaricomycotina</taxon>
        <taxon>Agaricomycetes</taxon>
        <taxon>Agaricomycetidae</taxon>
        <taxon>Boletales</taxon>
        <taxon>Coniophorineae</taxon>
        <taxon>Serpulaceae</taxon>
        <taxon>Serpula</taxon>
    </lineage>
</organism>
<gene>
    <name evidence="1" type="ORF">SERLADRAFT_460596</name>
</gene>
<dbReference type="GeneID" id="18818099"/>
<accession>F8NM96</accession>
<proteinExistence type="predicted"/>
<name>F8NM96_SERL9</name>
<evidence type="ECO:0000313" key="1">
    <source>
        <dbReference type="EMBL" id="EGO27346.1"/>
    </source>
</evidence>
<dbReference type="EMBL" id="GL945431">
    <property type="protein sequence ID" value="EGO27346.1"/>
    <property type="molecule type" value="Genomic_DNA"/>
</dbReference>
<dbReference type="RefSeq" id="XP_007315437.1">
    <property type="nucleotide sequence ID" value="XM_007315375.1"/>
</dbReference>
<sequence>MDTPTDTILIGRIIWILASLSIDIHLPSSGCIVPRTWKLMRPIEKPHCHAITYAASKAAQS</sequence>
<protein>
    <submittedName>
        <fullName evidence="1">Uncharacterized protein</fullName>
    </submittedName>
</protein>
<dbReference type="AlphaFoldDB" id="F8NM96"/>
<dbReference type="HOGENOM" id="CLU_2924120_0_0_1"/>
<dbReference type="Proteomes" id="UP000008064">
    <property type="component" value="Unassembled WGS sequence"/>
</dbReference>
<reference evidence="1" key="1">
    <citation type="submission" date="2011-04" db="EMBL/GenBank/DDBJ databases">
        <title>Evolution of plant cell wall degrading machinery underlies the functional diversity of forest fungi.</title>
        <authorList>
            <consortium name="US DOE Joint Genome Institute (JGI-PGF)"/>
            <person name="Eastwood D.C."/>
            <person name="Floudas D."/>
            <person name="Binder M."/>
            <person name="Majcherczyk A."/>
            <person name="Schneider P."/>
            <person name="Aerts A."/>
            <person name="Asiegbu F.O."/>
            <person name="Baker S.E."/>
            <person name="Barry K."/>
            <person name="Bendiksby M."/>
            <person name="Blumentritt M."/>
            <person name="Coutinho P.M."/>
            <person name="Cullen D."/>
            <person name="Cullen D."/>
            <person name="Gathman A."/>
            <person name="Goodell B."/>
            <person name="Henrissat B."/>
            <person name="Ihrmark K."/>
            <person name="Kauserud H."/>
            <person name="Kohler A."/>
            <person name="LaButti K."/>
            <person name="Lapidus A."/>
            <person name="Lavin J.L."/>
            <person name="Lee Y.-H."/>
            <person name="Lindquist E."/>
            <person name="Lilly W."/>
            <person name="Lucas S."/>
            <person name="Morin E."/>
            <person name="Murat C."/>
            <person name="Oguiza J.A."/>
            <person name="Park J."/>
            <person name="Pisabarro A.G."/>
            <person name="Riley R."/>
            <person name="Rosling A."/>
            <person name="Salamov A."/>
            <person name="Schmidt O."/>
            <person name="Schmutz J."/>
            <person name="Skrede I."/>
            <person name="Stenlid J."/>
            <person name="Wiebenga A."/>
            <person name="Xie X."/>
            <person name="Kues U."/>
            <person name="Hibbett D.S."/>
            <person name="Hoffmeister D."/>
            <person name="Hogberg N."/>
            <person name="Martin F."/>
            <person name="Grigoriev I.V."/>
            <person name="Watkinson S.C."/>
        </authorList>
    </citation>
    <scope>NUCLEOTIDE SEQUENCE</scope>
    <source>
        <strain evidence="1">S7.9</strain>
    </source>
</reference>
<dbReference type="KEGG" id="sla:SERLADRAFT_460596"/>